<sequence>MQMRTPTELIAHIQRSLRISTEFGLIFTSCPGRASTVAVDVEDSDSPDLAQSTFPGTSFTRLLTGKRGMLDPSPALQLPLTTSVSHRTKQCHYYEPRPFPNPNDRTRVDLLANLRKMTTIIYGAIIPGGRSNDISMTF</sequence>
<proteinExistence type="predicted"/>
<comment type="caution">
    <text evidence="1">The sequence shown here is derived from an EMBL/GenBank/DDBJ whole genome shotgun (WGS) entry which is preliminary data.</text>
</comment>
<evidence type="ECO:0000313" key="1">
    <source>
        <dbReference type="EMBL" id="KAK9870374.1"/>
    </source>
</evidence>
<gene>
    <name evidence="1" type="ORF">WA026_007940</name>
</gene>
<dbReference type="EMBL" id="JARQZJ010000003">
    <property type="protein sequence ID" value="KAK9870374.1"/>
    <property type="molecule type" value="Genomic_DNA"/>
</dbReference>
<evidence type="ECO:0000313" key="2">
    <source>
        <dbReference type="Proteomes" id="UP001431783"/>
    </source>
</evidence>
<dbReference type="AlphaFoldDB" id="A0AAW1TT92"/>
<dbReference type="Proteomes" id="UP001431783">
    <property type="component" value="Unassembled WGS sequence"/>
</dbReference>
<name>A0AAW1TT92_9CUCU</name>
<keyword evidence="2" id="KW-1185">Reference proteome</keyword>
<reference evidence="1 2" key="1">
    <citation type="submission" date="2023-03" db="EMBL/GenBank/DDBJ databases">
        <title>Genome insight into feeding habits of ladybird beetles.</title>
        <authorList>
            <person name="Li H.-S."/>
            <person name="Huang Y.-H."/>
            <person name="Pang H."/>
        </authorList>
    </citation>
    <scope>NUCLEOTIDE SEQUENCE [LARGE SCALE GENOMIC DNA]</scope>
    <source>
        <strain evidence="1">SYSU_2023b</strain>
        <tissue evidence="1">Whole body</tissue>
    </source>
</reference>
<organism evidence="1 2">
    <name type="scientific">Henosepilachna vigintioctopunctata</name>
    <dbReference type="NCBI Taxonomy" id="420089"/>
    <lineage>
        <taxon>Eukaryota</taxon>
        <taxon>Metazoa</taxon>
        <taxon>Ecdysozoa</taxon>
        <taxon>Arthropoda</taxon>
        <taxon>Hexapoda</taxon>
        <taxon>Insecta</taxon>
        <taxon>Pterygota</taxon>
        <taxon>Neoptera</taxon>
        <taxon>Endopterygota</taxon>
        <taxon>Coleoptera</taxon>
        <taxon>Polyphaga</taxon>
        <taxon>Cucujiformia</taxon>
        <taxon>Coccinelloidea</taxon>
        <taxon>Coccinellidae</taxon>
        <taxon>Epilachninae</taxon>
        <taxon>Epilachnini</taxon>
        <taxon>Henosepilachna</taxon>
    </lineage>
</organism>
<accession>A0AAW1TT92</accession>
<protein>
    <submittedName>
        <fullName evidence="1">Uncharacterized protein</fullName>
    </submittedName>
</protein>